<feature type="region of interest" description="Disordered" evidence="1">
    <location>
        <begin position="291"/>
        <end position="347"/>
    </location>
</feature>
<proteinExistence type="predicted"/>
<evidence type="ECO:0000313" key="2">
    <source>
        <dbReference type="EMBL" id="TBU61939.1"/>
    </source>
</evidence>
<keyword evidence="3" id="KW-1185">Reference proteome</keyword>
<gene>
    <name evidence="2" type="ORF">BD310DRAFT_920195</name>
</gene>
<reference evidence="2 3" key="1">
    <citation type="submission" date="2019-01" db="EMBL/GenBank/DDBJ databases">
        <title>Draft genome sequences of three monokaryotic isolates of the white-rot basidiomycete fungus Dichomitus squalens.</title>
        <authorList>
            <consortium name="DOE Joint Genome Institute"/>
            <person name="Lopez S.C."/>
            <person name="Andreopoulos B."/>
            <person name="Pangilinan J."/>
            <person name="Lipzen A."/>
            <person name="Riley R."/>
            <person name="Ahrendt S."/>
            <person name="Ng V."/>
            <person name="Barry K."/>
            <person name="Daum C."/>
            <person name="Grigoriev I.V."/>
            <person name="Hilden K.S."/>
            <person name="Makela M.R."/>
            <person name="de Vries R.P."/>
        </authorList>
    </citation>
    <scope>NUCLEOTIDE SEQUENCE [LARGE SCALE GENOMIC DNA]</scope>
    <source>
        <strain evidence="2 3">CBS 464.89</strain>
    </source>
</reference>
<name>A0A4Q9Q437_9APHY</name>
<dbReference type="AlphaFoldDB" id="A0A4Q9Q437"/>
<evidence type="ECO:0000313" key="3">
    <source>
        <dbReference type="Proteomes" id="UP000292082"/>
    </source>
</evidence>
<evidence type="ECO:0008006" key="4">
    <source>
        <dbReference type="Google" id="ProtNLM"/>
    </source>
</evidence>
<accession>A0A4Q9Q437</accession>
<evidence type="ECO:0000256" key="1">
    <source>
        <dbReference type="SAM" id="MobiDB-lite"/>
    </source>
</evidence>
<sequence length="379" mass="41276">MDVSRTNPHANSDLVDNLNELLERLSIPLPFVLETPSDLTPGLLLGIMESIMQSRLPISSAVRASHDFTNKVQAMKIFLGVLENDVLSGEDVGLSELDPRRVASGEDEEVEFVGELLCWLGRRKGILAGPSKAEDDSPPSLPPHARRRATSPSTHSTVTSCVHSNLSMVHTGIAESDTTVSSVASEQLTSITHTLPELPSLPPVPAPPLCHSTTTASSGRRQPRCIHEIEEPSFLFDGETDVSAATFMCHCATVDADEEEDDLLSAPRTPVPFRYDGWIDRVNENSELQSYYQRRSPPNVAPHASASRRAKSYSSLSPLPSQPHPFSQTPSQVRSASGARRIITPHNAPTTEYTLALLNERARLLDELAKTKGTRPVGM</sequence>
<feature type="compositionally biased region" description="Low complexity" evidence="1">
    <location>
        <begin position="312"/>
        <end position="328"/>
    </location>
</feature>
<dbReference type="EMBL" id="ML145096">
    <property type="protein sequence ID" value="TBU61939.1"/>
    <property type="molecule type" value="Genomic_DNA"/>
</dbReference>
<feature type="region of interest" description="Disordered" evidence="1">
    <location>
        <begin position="129"/>
        <end position="158"/>
    </location>
</feature>
<protein>
    <recommendedName>
        <fullName evidence="4">DUF5745 domain-containing protein</fullName>
    </recommendedName>
</protein>
<organism evidence="2 3">
    <name type="scientific">Dichomitus squalens</name>
    <dbReference type="NCBI Taxonomy" id="114155"/>
    <lineage>
        <taxon>Eukaryota</taxon>
        <taxon>Fungi</taxon>
        <taxon>Dikarya</taxon>
        <taxon>Basidiomycota</taxon>
        <taxon>Agaricomycotina</taxon>
        <taxon>Agaricomycetes</taxon>
        <taxon>Polyporales</taxon>
        <taxon>Polyporaceae</taxon>
        <taxon>Dichomitus</taxon>
    </lineage>
</organism>
<dbReference type="Proteomes" id="UP000292082">
    <property type="component" value="Unassembled WGS sequence"/>
</dbReference>